<organism evidence="13 14">
    <name type="scientific">Clostridium gasigenes</name>
    <dbReference type="NCBI Taxonomy" id="94869"/>
    <lineage>
        <taxon>Bacteria</taxon>
        <taxon>Bacillati</taxon>
        <taxon>Bacillota</taxon>
        <taxon>Clostridia</taxon>
        <taxon>Eubacteriales</taxon>
        <taxon>Clostridiaceae</taxon>
        <taxon>Clostridium</taxon>
    </lineage>
</organism>
<dbReference type="SUPFAM" id="SSF58104">
    <property type="entry name" value="Methyl-accepting chemotaxis protein (MCP) signaling domain"/>
    <property type="match status" value="1"/>
</dbReference>
<evidence type="ECO:0000256" key="6">
    <source>
        <dbReference type="ARBA" id="ARBA00023136"/>
    </source>
</evidence>
<evidence type="ECO:0000256" key="1">
    <source>
        <dbReference type="ARBA" id="ARBA00004651"/>
    </source>
</evidence>
<dbReference type="Proteomes" id="UP000585258">
    <property type="component" value="Unassembled WGS sequence"/>
</dbReference>
<dbReference type="InterPro" id="IPR033479">
    <property type="entry name" value="dCache_1"/>
</dbReference>
<comment type="similarity">
    <text evidence="8">Belongs to the methyl-accepting chemotaxis (MCP) protein family.</text>
</comment>
<dbReference type="AlphaFoldDB" id="A0A7X0VQ59"/>
<dbReference type="Pfam" id="PF00015">
    <property type="entry name" value="MCPsignal"/>
    <property type="match status" value="1"/>
</dbReference>
<dbReference type="Gene3D" id="6.10.340.10">
    <property type="match status" value="1"/>
</dbReference>
<evidence type="ECO:0000256" key="7">
    <source>
        <dbReference type="ARBA" id="ARBA00023224"/>
    </source>
</evidence>
<dbReference type="Pfam" id="PF00672">
    <property type="entry name" value="HAMP"/>
    <property type="match status" value="1"/>
</dbReference>
<dbReference type="Pfam" id="PF02743">
    <property type="entry name" value="dCache_1"/>
    <property type="match status" value="1"/>
</dbReference>
<dbReference type="SMART" id="SM00283">
    <property type="entry name" value="MA"/>
    <property type="match status" value="1"/>
</dbReference>
<dbReference type="SUPFAM" id="SSF103190">
    <property type="entry name" value="Sensory domain-like"/>
    <property type="match status" value="1"/>
</dbReference>
<dbReference type="PROSITE" id="PS50885">
    <property type="entry name" value="HAMP"/>
    <property type="match status" value="1"/>
</dbReference>
<accession>A0A7X0VQ59</accession>
<comment type="subcellular location">
    <subcellularLocation>
        <location evidence="1">Cell membrane</location>
        <topology evidence="1">Multi-pass membrane protein</topology>
    </subcellularLocation>
</comment>
<feature type="domain" description="HAMP" evidence="12">
    <location>
        <begin position="315"/>
        <end position="370"/>
    </location>
</feature>
<gene>
    <name evidence="13" type="ORF">H7E68_00480</name>
</gene>
<feature type="domain" description="Methyl-accepting transducer" evidence="11">
    <location>
        <begin position="389"/>
        <end position="639"/>
    </location>
</feature>
<dbReference type="Gene3D" id="3.30.450.20">
    <property type="entry name" value="PAS domain"/>
    <property type="match status" value="1"/>
</dbReference>
<proteinExistence type="inferred from homology"/>
<evidence type="ECO:0000256" key="5">
    <source>
        <dbReference type="ARBA" id="ARBA00022989"/>
    </source>
</evidence>
<evidence type="ECO:0000313" key="13">
    <source>
        <dbReference type="EMBL" id="MBB6713205.1"/>
    </source>
</evidence>
<dbReference type="PANTHER" id="PTHR32089:SF112">
    <property type="entry name" value="LYSOZYME-LIKE PROTEIN-RELATED"/>
    <property type="match status" value="1"/>
</dbReference>
<evidence type="ECO:0000256" key="4">
    <source>
        <dbReference type="ARBA" id="ARBA00022692"/>
    </source>
</evidence>
<feature type="transmembrane region" description="Helical" evidence="10">
    <location>
        <begin position="295"/>
        <end position="314"/>
    </location>
</feature>
<keyword evidence="3" id="KW-0145">Chemotaxis</keyword>
<keyword evidence="2" id="KW-1003">Cell membrane</keyword>
<comment type="caution">
    <text evidence="13">The sequence shown here is derived from an EMBL/GenBank/DDBJ whole genome shotgun (WGS) entry which is preliminary data.</text>
</comment>
<dbReference type="InterPro" id="IPR003660">
    <property type="entry name" value="HAMP_dom"/>
</dbReference>
<evidence type="ECO:0000259" key="11">
    <source>
        <dbReference type="PROSITE" id="PS50111"/>
    </source>
</evidence>
<keyword evidence="4 10" id="KW-0812">Transmembrane</keyword>
<evidence type="ECO:0000256" key="2">
    <source>
        <dbReference type="ARBA" id="ARBA00022475"/>
    </source>
</evidence>
<protein>
    <submittedName>
        <fullName evidence="13">Methyl-accepting chemotaxis protein</fullName>
    </submittedName>
</protein>
<dbReference type="Gene3D" id="1.10.287.950">
    <property type="entry name" value="Methyl-accepting chemotaxis protein"/>
    <property type="match status" value="1"/>
</dbReference>
<keyword evidence="5 10" id="KW-1133">Transmembrane helix</keyword>
<dbReference type="GO" id="GO:0006935">
    <property type="term" value="P:chemotaxis"/>
    <property type="evidence" value="ECO:0007669"/>
    <property type="project" value="UniProtKB-KW"/>
</dbReference>
<keyword evidence="6 10" id="KW-0472">Membrane</keyword>
<evidence type="ECO:0000256" key="3">
    <source>
        <dbReference type="ARBA" id="ARBA00022500"/>
    </source>
</evidence>
<reference evidence="13 14" key="1">
    <citation type="submission" date="2020-08" db="EMBL/GenBank/DDBJ databases">
        <title>Clostridia isolated from Swiss meat.</title>
        <authorList>
            <person name="Wambui J."/>
            <person name="Stevens M.J.A."/>
            <person name="Stephan R."/>
        </authorList>
    </citation>
    <scope>NUCLEOTIDE SEQUENCE [LARGE SCALE GENOMIC DNA]</scope>
    <source>
        <strain evidence="13 14">CM001</strain>
    </source>
</reference>
<name>A0A7X0VQ59_9CLOT</name>
<dbReference type="PROSITE" id="PS50111">
    <property type="entry name" value="CHEMOTAXIS_TRANSDUC_2"/>
    <property type="match status" value="1"/>
</dbReference>
<dbReference type="CDD" id="cd12914">
    <property type="entry name" value="PDC1_DGC_like"/>
    <property type="match status" value="1"/>
</dbReference>
<evidence type="ECO:0000313" key="14">
    <source>
        <dbReference type="Proteomes" id="UP000585258"/>
    </source>
</evidence>
<dbReference type="InterPro" id="IPR004089">
    <property type="entry name" value="MCPsignal_dom"/>
</dbReference>
<sequence length="675" mass="73717">MINLRFNNSKSKSIKGSMIRSFGALIVVITLAFSGVFYLEAKKSNINNTMDMMNTMSQQASNLVEAKLSEEVTRGLSVANDPIIRDSKSSIEDKKRVLNNNKELYGHKSIGIATTDGKLILTSGDPIDISERELFKETMKGNVYIADPYISSIDGAMVIAYGIPIKDNNGKVTSMIQYTSLAEEISNSVKDIKFLKTGSAYMLNKEGTVIAHPNQELVNTFDNSIKASKSDVGLKELAEIETKMIKGEDGIGTYSYGGKKKTISYSPVGDRGWSIGIFVEYDDILDGVKGIKNTALILTLISILAGILITALFADNLSKAIKKITEKVDVISKGDFTVEIEKELLDREDEIGTISKALEELKNSISNMILSIKNIGNEIDSEATSLSSFSEELASSTSDITNAINEVANGNTEQAGSISDITITIDEFSDKIDIVSGYVNNVNTNAIQIDKKTKESKATVLKMEHSVNKFDKEFNEFNSNISTLGENMTTVSSITNLIKGISDQTNLLALNAAIEAARAGEMGRGFAVVADEIRNLAEQSKSSSEEIDRIITESCQNTNDIVLKTNDINDELKNQKDNIRDVLEVFDNIADSVESIIPELNNTYKEFTEIKGNKDNIVKNIEGISAISEEVSASSEEISASSNELNQASEEVAISAQGLSSKTRDIMNEFNKFKL</sequence>
<keyword evidence="7 9" id="KW-0807">Transducer</keyword>
<evidence type="ECO:0000256" key="10">
    <source>
        <dbReference type="SAM" id="Phobius"/>
    </source>
</evidence>
<evidence type="ECO:0000256" key="9">
    <source>
        <dbReference type="PROSITE-ProRule" id="PRU00284"/>
    </source>
</evidence>
<dbReference type="GO" id="GO:0007165">
    <property type="term" value="P:signal transduction"/>
    <property type="evidence" value="ECO:0007669"/>
    <property type="project" value="UniProtKB-KW"/>
</dbReference>
<dbReference type="PANTHER" id="PTHR32089">
    <property type="entry name" value="METHYL-ACCEPTING CHEMOTAXIS PROTEIN MCPB"/>
    <property type="match status" value="1"/>
</dbReference>
<dbReference type="InterPro" id="IPR029151">
    <property type="entry name" value="Sensor-like_sf"/>
</dbReference>
<dbReference type="GO" id="GO:0005886">
    <property type="term" value="C:plasma membrane"/>
    <property type="evidence" value="ECO:0007669"/>
    <property type="project" value="UniProtKB-SubCell"/>
</dbReference>
<dbReference type="RefSeq" id="WP_185163077.1">
    <property type="nucleotide sequence ID" value="NZ_JACKWY010000001.1"/>
</dbReference>
<evidence type="ECO:0000256" key="8">
    <source>
        <dbReference type="ARBA" id="ARBA00029447"/>
    </source>
</evidence>
<dbReference type="EMBL" id="JACKWY010000001">
    <property type="protein sequence ID" value="MBB6713205.1"/>
    <property type="molecule type" value="Genomic_DNA"/>
</dbReference>
<feature type="transmembrane region" description="Helical" evidence="10">
    <location>
        <begin position="21"/>
        <end position="39"/>
    </location>
</feature>
<dbReference type="CDD" id="cd06225">
    <property type="entry name" value="HAMP"/>
    <property type="match status" value="1"/>
</dbReference>
<dbReference type="CDD" id="cd12912">
    <property type="entry name" value="PDC2_MCP_like"/>
    <property type="match status" value="1"/>
</dbReference>
<evidence type="ECO:0000259" key="12">
    <source>
        <dbReference type="PROSITE" id="PS50885"/>
    </source>
</evidence>